<evidence type="ECO:0000256" key="12">
    <source>
        <dbReference type="ARBA" id="ARBA00022843"/>
    </source>
</evidence>
<evidence type="ECO:0000259" key="23">
    <source>
        <dbReference type="SMART" id="SM00481"/>
    </source>
</evidence>
<proteinExistence type="predicted"/>
<dbReference type="CDD" id="cd00141">
    <property type="entry name" value="NT_POLXc"/>
    <property type="match status" value="1"/>
</dbReference>
<dbReference type="GO" id="GO:0003887">
    <property type="term" value="F:DNA-directed DNA polymerase activity"/>
    <property type="evidence" value="ECO:0007669"/>
    <property type="project" value="UniProtKB-KW"/>
</dbReference>
<dbReference type="Gene3D" id="3.30.460.10">
    <property type="entry name" value="Beta Polymerase, domain 2"/>
    <property type="match status" value="1"/>
</dbReference>
<dbReference type="InterPro" id="IPR003141">
    <property type="entry name" value="Pol/His_phosphatase_N"/>
</dbReference>
<comment type="caution">
    <text evidence="25">The sequence shown here is derived from an EMBL/GenBank/DDBJ whole genome shotgun (WGS) entry which is preliminary data.</text>
</comment>
<dbReference type="SMART" id="SM00278">
    <property type="entry name" value="HhH1"/>
    <property type="match status" value="2"/>
</dbReference>
<evidence type="ECO:0000256" key="19">
    <source>
        <dbReference type="ARBA" id="ARBA00044678"/>
    </source>
</evidence>
<dbReference type="Gene3D" id="1.10.150.20">
    <property type="entry name" value="5' to 3' exonuclease, C-terminal subdomain"/>
    <property type="match status" value="1"/>
</dbReference>
<dbReference type="SMART" id="SM00483">
    <property type="entry name" value="POLXc"/>
    <property type="match status" value="1"/>
</dbReference>
<accession>A0A1F4U7H4</accession>
<dbReference type="Gene3D" id="1.10.150.110">
    <property type="entry name" value="DNA polymerase beta, N-terminal domain-like"/>
    <property type="match status" value="1"/>
</dbReference>
<evidence type="ECO:0000259" key="22">
    <source>
        <dbReference type="SMART" id="SM00278"/>
    </source>
</evidence>
<evidence type="ECO:0000256" key="15">
    <source>
        <dbReference type="ARBA" id="ARBA00023204"/>
    </source>
</evidence>
<evidence type="ECO:0000256" key="11">
    <source>
        <dbReference type="ARBA" id="ARBA00022763"/>
    </source>
</evidence>
<dbReference type="InterPro" id="IPR047967">
    <property type="entry name" value="PolX_PHP"/>
</dbReference>
<comment type="cofactor">
    <cofactor evidence="1">
        <name>Mg(2+)</name>
        <dbReference type="ChEBI" id="CHEBI:18420"/>
    </cofactor>
</comment>
<evidence type="ECO:0000256" key="18">
    <source>
        <dbReference type="ARBA" id="ARBA00044632"/>
    </source>
</evidence>
<feature type="domain" description="DNA-directed DNA polymerase X" evidence="24">
    <location>
        <begin position="1"/>
        <end position="308"/>
    </location>
</feature>
<protein>
    <recommendedName>
        <fullName evidence="5">DNA polymerase beta</fullName>
        <ecNumber evidence="3">2.7.7.7</ecNumber>
        <ecNumber evidence="4">4.2.99.18</ecNumber>
    </recommendedName>
    <alternativeName>
        <fullName evidence="16">5'-deoxyribose-phosphate lyase</fullName>
    </alternativeName>
    <alternativeName>
        <fullName evidence="17">AP lyase</fullName>
    </alternativeName>
</protein>
<dbReference type="InterPro" id="IPR050243">
    <property type="entry name" value="PHP_phosphatase"/>
</dbReference>
<evidence type="ECO:0000256" key="21">
    <source>
        <dbReference type="ARBA" id="ARBA00049244"/>
    </source>
</evidence>
<evidence type="ECO:0000256" key="3">
    <source>
        <dbReference type="ARBA" id="ARBA00012417"/>
    </source>
</evidence>
<dbReference type="CDD" id="cd07436">
    <property type="entry name" value="PHP_PolX"/>
    <property type="match status" value="1"/>
</dbReference>
<dbReference type="InterPro" id="IPR010996">
    <property type="entry name" value="HHH_MUS81"/>
</dbReference>
<evidence type="ECO:0000313" key="26">
    <source>
        <dbReference type="Proteomes" id="UP000179242"/>
    </source>
</evidence>
<dbReference type="Gene3D" id="3.20.20.140">
    <property type="entry name" value="Metal-dependent hydrolases"/>
    <property type="match status" value="1"/>
</dbReference>
<keyword evidence="10" id="KW-0235">DNA replication</keyword>
<evidence type="ECO:0000256" key="6">
    <source>
        <dbReference type="ARBA" id="ARBA00022481"/>
    </source>
</evidence>
<keyword evidence="9" id="KW-0548">Nucleotidyltransferase</keyword>
<dbReference type="InterPro" id="IPR002008">
    <property type="entry name" value="DNA_pol_X_beta-like"/>
</dbReference>
<feature type="domain" description="Helix-hairpin-helix DNA-binding motif class 1" evidence="22">
    <location>
        <begin position="54"/>
        <end position="73"/>
    </location>
</feature>
<dbReference type="SMART" id="SM00481">
    <property type="entry name" value="POLIIIAc"/>
    <property type="match status" value="1"/>
</dbReference>
<dbReference type="Pfam" id="PF14520">
    <property type="entry name" value="HHH_5"/>
    <property type="match status" value="1"/>
</dbReference>
<dbReference type="SUPFAM" id="SSF89550">
    <property type="entry name" value="PHP domain-like"/>
    <property type="match status" value="1"/>
</dbReference>
<keyword evidence="14" id="KW-0915">Sodium</keyword>
<evidence type="ECO:0000256" key="20">
    <source>
        <dbReference type="ARBA" id="ARBA00045548"/>
    </source>
</evidence>
<dbReference type="InterPro" id="IPR016195">
    <property type="entry name" value="Pol/histidinol_Pase-like"/>
</dbReference>
<evidence type="ECO:0000256" key="16">
    <source>
        <dbReference type="ARBA" id="ARBA00035717"/>
    </source>
</evidence>
<dbReference type="SUPFAM" id="SSF81301">
    <property type="entry name" value="Nucleotidyltransferase"/>
    <property type="match status" value="1"/>
</dbReference>
<dbReference type="PIRSF" id="PIRSF005047">
    <property type="entry name" value="UCP005047_YshC"/>
    <property type="match status" value="1"/>
</dbReference>
<keyword evidence="13" id="KW-0239">DNA-directed DNA polymerase</keyword>
<dbReference type="EMBL" id="MEUJ01000002">
    <property type="protein sequence ID" value="OGC40908.1"/>
    <property type="molecule type" value="Genomic_DNA"/>
</dbReference>
<dbReference type="InterPro" id="IPR022311">
    <property type="entry name" value="PolX-like"/>
</dbReference>
<dbReference type="GO" id="GO:0005829">
    <property type="term" value="C:cytosol"/>
    <property type="evidence" value="ECO:0007669"/>
    <property type="project" value="TreeGrafter"/>
</dbReference>
<dbReference type="Pfam" id="PF14716">
    <property type="entry name" value="HHH_8"/>
    <property type="match status" value="1"/>
</dbReference>
<dbReference type="InterPro" id="IPR027421">
    <property type="entry name" value="DNA_pol_lamdba_lyase_dom_sf"/>
</dbReference>
<comment type="catalytic activity">
    <reaction evidence="18">
        <text>2'-deoxyribonucleotide-(2'-deoxyribose 5'-phosphate)-2'-deoxyribonucleotide-DNA = a 3'-end 2'-deoxyribonucleotide-(2,3-dehydro-2,3-deoxyribose 5'-phosphate)-DNA + a 5'-end 5'-phospho-2'-deoxyribonucleoside-DNA + H(+)</text>
        <dbReference type="Rhea" id="RHEA:66592"/>
        <dbReference type="Rhea" id="RHEA-COMP:13180"/>
        <dbReference type="Rhea" id="RHEA-COMP:16897"/>
        <dbReference type="Rhea" id="RHEA-COMP:17067"/>
        <dbReference type="ChEBI" id="CHEBI:15378"/>
        <dbReference type="ChEBI" id="CHEBI:136412"/>
        <dbReference type="ChEBI" id="CHEBI:157695"/>
        <dbReference type="ChEBI" id="CHEBI:167181"/>
        <dbReference type="EC" id="4.2.99.18"/>
    </reaction>
</comment>
<comment type="subcellular location">
    <subcellularLocation>
        <location evidence="2">Cytoplasm</location>
    </subcellularLocation>
</comment>
<dbReference type="Proteomes" id="UP000179242">
    <property type="component" value="Unassembled WGS sequence"/>
</dbReference>
<evidence type="ECO:0000256" key="17">
    <source>
        <dbReference type="ARBA" id="ARBA00035726"/>
    </source>
</evidence>
<comment type="catalytic activity">
    <reaction evidence="21">
        <text>DNA(n) + a 2'-deoxyribonucleoside 5'-triphosphate = DNA(n+1) + diphosphate</text>
        <dbReference type="Rhea" id="RHEA:22508"/>
        <dbReference type="Rhea" id="RHEA-COMP:17339"/>
        <dbReference type="Rhea" id="RHEA-COMP:17340"/>
        <dbReference type="ChEBI" id="CHEBI:33019"/>
        <dbReference type="ChEBI" id="CHEBI:61560"/>
        <dbReference type="ChEBI" id="CHEBI:173112"/>
        <dbReference type="EC" id="2.7.7.7"/>
    </reaction>
</comment>
<keyword evidence="15" id="KW-0234">DNA repair</keyword>
<keyword evidence="7" id="KW-0237">DNA synthesis</keyword>
<dbReference type="AlphaFoldDB" id="A0A1F4U7H4"/>
<dbReference type="Pfam" id="PF02811">
    <property type="entry name" value="PHP"/>
    <property type="match status" value="1"/>
</dbReference>
<dbReference type="InterPro" id="IPR004013">
    <property type="entry name" value="PHP_dom"/>
</dbReference>
<feature type="domain" description="Helix-hairpin-helix DNA-binding motif class 1" evidence="22">
    <location>
        <begin position="94"/>
        <end position="113"/>
    </location>
</feature>
<keyword evidence="8" id="KW-0808">Transferase</keyword>
<keyword evidence="6" id="KW-0488">Methylation</keyword>
<evidence type="ECO:0000256" key="9">
    <source>
        <dbReference type="ARBA" id="ARBA00022695"/>
    </source>
</evidence>
<keyword evidence="12" id="KW-0832">Ubl conjugation</keyword>
<sequence>MQNSEFAKLFYEISELLELKNENPFKIRAYQKAARNVEDLSKNLTEIYKSDGLKGLEEIPGIGKNIAEHIEEIIKTGKLKKYESLKKEFPRGLIELTNIPGMGPKTAIKLRKELGIDSVKKLEAAAKAGKINNAANILRGIDLKKRSRGRYLIDDAASHAELIVNELKKIKGIKKILPCGSLRRGQETVGDLDILVVSENPGPVMDAFTRLPYVKNILAKGKTKSSVILKNGMQADLRVVPEKSFGAAAHYFTGCRAHNIHIRQLAQKKGWKVSEYGIFKGKKQIGGETEEDLFEKFGLQYIPPELREMRGEFEAAAKDQIPKLVELKDIKGDLHMHTKATDGANTIAEMAEAAKKLGYEYILITDHTKSTRVAHGLTGKEMLGHLGKIKSIKGIKVLAGVEVDILKDGSLDYPDEILKQFDLVVASIHSNFKMPKEQMTARVIRAFQNKYVNIFSHPTGRLINEREPYQIDLEEILKAAKKYNVAIEVNAHPKRLDLTDIWCKRAKELGVKVVVSTDAHSTDQLQLMKYGILTARRGWLEKKNVLNCLSHDKLLKSLHAK</sequence>
<evidence type="ECO:0000256" key="4">
    <source>
        <dbReference type="ARBA" id="ARBA00012720"/>
    </source>
</evidence>
<evidence type="ECO:0000259" key="24">
    <source>
        <dbReference type="SMART" id="SM00483"/>
    </source>
</evidence>
<dbReference type="PANTHER" id="PTHR36928:SF1">
    <property type="entry name" value="PHOSPHATASE YCDX-RELATED"/>
    <property type="match status" value="1"/>
</dbReference>
<evidence type="ECO:0000256" key="10">
    <source>
        <dbReference type="ARBA" id="ARBA00022705"/>
    </source>
</evidence>
<dbReference type="GO" id="GO:0140078">
    <property type="term" value="F:class I DNA-(apurinic or apyrimidinic site) endonuclease activity"/>
    <property type="evidence" value="ECO:0007669"/>
    <property type="project" value="UniProtKB-EC"/>
</dbReference>
<comment type="function">
    <text evidence="20">Repair polymerase that plays a key role in base-excision repair. During this process, the damaged base is excised by specific DNA glycosylases, the DNA backbone is nicked at the abasic site by an apurinic/apyrimidic (AP) endonuclease, and POLB removes 5'-deoxyribose-phosphate from the preincised AP site acting as a 5'-deoxyribose-phosphate lyase (5'-dRP lyase); through its DNA polymerase activity, it adds one nucleotide to the 3' end of the arising single-nucleotide gap. Conducts 'gap-filling' DNA synthesis in a stepwise distributive fashion rather than in a processive fashion as for other DNA polymerases. It is also able to cleave sugar-phosphate bonds 3' to an intact AP site, acting as an AP lyase.</text>
</comment>
<dbReference type="SUPFAM" id="SSF47802">
    <property type="entry name" value="DNA polymerase beta, N-terminal domain-like"/>
    <property type="match status" value="1"/>
</dbReference>
<dbReference type="InterPro" id="IPR037160">
    <property type="entry name" value="DNA_Pol_thumb_sf"/>
</dbReference>
<evidence type="ECO:0000256" key="14">
    <source>
        <dbReference type="ARBA" id="ARBA00023053"/>
    </source>
</evidence>
<evidence type="ECO:0000256" key="2">
    <source>
        <dbReference type="ARBA" id="ARBA00004496"/>
    </source>
</evidence>
<dbReference type="PANTHER" id="PTHR36928">
    <property type="entry name" value="PHOSPHATASE YCDX-RELATED"/>
    <property type="match status" value="1"/>
</dbReference>
<gene>
    <name evidence="25" type="ORF">A2438_01275</name>
</gene>
<comment type="catalytic activity">
    <reaction evidence="19">
        <text>a 5'-end 2'-deoxyribose-2'-deoxyribonucleotide-DNA = (2E,4S)-4-hydroxypenten-2-al-5-phosphate + a 5'-end 5'-phospho-2'-deoxyribonucleoside-DNA + H(+)</text>
        <dbReference type="Rhea" id="RHEA:76255"/>
        <dbReference type="Rhea" id="RHEA-COMP:13180"/>
        <dbReference type="Rhea" id="RHEA-COMP:18657"/>
        <dbReference type="ChEBI" id="CHEBI:15378"/>
        <dbReference type="ChEBI" id="CHEBI:136412"/>
        <dbReference type="ChEBI" id="CHEBI:195194"/>
        <dbReference type="ChEBI" id="CHEBI:195195"/>
    </reaction>
</comment>
<dbReference type="GO" id="GO:0008270">
    <property type="term" value="F:zinc ion binding"/>
    <property type="evidence" value="ECO:0007669"/>
    <property type="project" value="TreeGrafter"/>
</dbReference>
<dbReference type="InterPro" id="IPR043519">
    <property type="entry name" value="NT_sf"/>
</dbReference>
<dbReference type="InterPro" id="IPR003583">
    <property type="entry name" value="Hlx-hairpin-Hlx_DNA-bd_motif"/>
</dbReference>
<evidence type="ECO:0000256" key="1">
    <source>
        <dbReference type="ARBA" id="ARBA00001946"/>
    </source>
</evidence>
<dbReference type="Gene3D" id="3.30.210.10">
    <property type="entry name" value="DNA polymerase, thumb domain"/>
    <property type="match status" value="1"/>
</dbReference>
<dbReference type="GO" id="GO:0042578">
    <property type="term" value="F:phosphoric ester hydrolase activity"/>
    <property type="evidence" value="ECO:0007669"/>
    <property type="project" value="TreeGrafter"/>
</dbReference>
<evidence type="ECO:0000256" key="7">
    <source>
        <dbReference type="ARBA" id="ARBA00022634"/>
    </source>
</evidence>
<dbReference type="InterPro" id="IPR028207">
    <property type="entry name" value="DNA_pol_B_palm_palm"/>
</dbReference>
<dbReference type="Pfam" id="PF14792">
    <property type="entry name" value="DNA_pol_B_palm"/>
    <property type="match status" value="1"/>
</dbReference>
<keyword evidence="11" id="KW-0227">DNA damage</keyword>
<dbReference type="Pfam" id="PF14791">
    <property type="entry name" value="DNA_pol_B_thumb"/>
    <property type="match status" value="1"/>
</dbReference>
<dbReference type="GO" id="GO:0006281">
    <property type="term" value="P:DNA repair"/>
    <property type="evidence" value="ECO:0007669"/>
    <property type="project" value="UniProtKB-KW"/>
</dbReference>
<dbReference type="GO" id="GO:0003677">
    <property type="term" value="F:DNA binding"/>
    <property type="evidence" value="ECO:0007669"/>
    <property type="project" value="InterPro"/>
</dbReference>
<dbReference type="InterPro" id="IPR029398">
    <property type="entry name" value="PolB_thumb"/>
</dbReference>
<evidence type="ECO:0000256" key="13">
    <source>
        <dbReference type="ARBA" id="ARBA00022932"/>
    </source>
</evidence>
<name>A0A1F4U7H4_UNCSA</name>
<dbReference type="InterPro" id="IPR002054">
    <property type="entry name" value="DNA-dir_DNA_pol_X"/>
</dbReference>
<dbReference type="PRINTS" id="PR00870">
    <property type="entry name" value="DNAPOLXBETA"/>
</dbReference>
<dbReference type="EC" id="2.7.7.7" evidence="3"/>
<evidence type="ECO:0000256" key="5">
    <source>
        <dbReference type="ARBA" id="ARBA00020020"/>
    </source>
</evidence>
<evidence type="ECO:0000313" key="25">
    <source>
        <dbReference type="EMBL" id="OGC40908.1"/>
    </source>
</evidence>
<evidence type="ECO:0000256" key="8">
    <source>
        <dbReference type="ARBA" id="ARBA00022679"/>
    </source>
</evidence>
<reference evidence="25 26" key="1">
    <citation type="journal article" date="2016" name="Nat. Commun.">
        <title>Thousands of microbial genomes shed light on interconnected biogeochemical processes in an aquifer system.</title>
        <authorList>
            <person name="Anantharaman K."/>
            <person name="Brown C.T."/>
            <person name="Hug L.A."/>
            <person name="Sharon I."/>
            <person name="Castelle C.J."/>
            <person name="Probst A.J."/>
            <person name="Thomas B.C."/>
            <person name="Singh A."/>
            <person name="Wilkins M.J."/>
            <person name="Karaoz U."/>
            <person name="Brodie E.L."/>
            <person name="Williams K.H."/>
            <person name="Hubbard S.S."/>
            <person name="Banfield J.F."/>
        </authorList>
    </citation>
    <scope>NUCLEOTIDE SEQUENCE [LARGE SCALE GENOMIC DNA]</scope>
</reference>
<organism evidence="25 26">
    <name type="scientific">candidate division WOR-1 bacterium RIFOXYC2_FULL_46_14</name>
    <dbReference type="NCBI Taxonomy" id="1802587"/>
    <lineage>
        <taxon>Bacteria</taxon>
        <taxon>Bacillati</taxon>
        <taxon>Saganbacteria</taxon>
    </lineage>
</organism>
<feature type="domain" description="Polymerase/histidinol phosphatase N-terminal" evidence="23">
    <location>
        <begin position="332"/>
        <end position="407"/>
    </location>
</feature>
<dbReference type="EC" id="4.2.99.18" evidence="4"/>
<dbReference type="NCBIfam" id="NF006375">
    <property type="entry name" value="PRK08609.1"/>
    <property type="match status" value="1"/>
</dbReference>